<dbReference type="Gene3D" id="3.30.530.20">
    <property type="match status" value="1"/>
</dbReference>
<evidence type="ECO:0000313" key="3">
    <source>
        <dbReference type="Proteomes" id="UP000679691"/>
    </source>
</evidence>
<comment type="caution">
    <text evidence="2">The sequence shown here is derived from an EMBL/GenBank/DDBJ whole genome shotgun (WGS) entry which is preliminary data.</text>
</comment>
<keyword evidence="3" id="KW-1185">Reference proteome</keyword>
<dbReference type="SUPFAM" id="SSF55961">
    <property type="entry name" value="Bet v1-like"/>
    <property type="match status" value="1"/>
</dbReference>
<organism evidence="2 3">
    <name type="scientific">Rhinopithecimicrobium faecis</name>
    <dbReference type="NCBI Taxonomy" id="2820698"/>
    <lineage>
        <taxon>Bacteria</taxon>
        <taxon>Pseudomonadati</taxon>
        <taxon>Bacteroidota</taxon>
        <taxon>Sphingobacteriia</taxon>
        <taxon>Sphingobacteriales</taxon>
        <taxon>Sphingobacteriaceae</taxon>
        <taxon>Rhinopithecimicrobium</taxon>
    </lineage>
</organism>
<dbReference type="InterPro" id="IPR023393">
    <property type="entry name" value="START-like_dom_sf"/>
</dbReference>
<dbReference type="EMBL" id="JAGKSB010000003">
    <property type="protein sequence ID" value="MBP3942562.1"/>
    <property type="molecule type" value="Genomic_DNA"/>
</dbReference>
<accession>A0A8T4H681</accession>
<sequence>MSEKVKIFLEYIVNSSPRILYPYLIEPNALAQWLADEVRLKDSNYEFIWDDEVHKAKLIAGKDMRTVRYKWVEDEPYFFELEIVQDELTNDVALTITDYVKEDNLEDRKKIWDNSIEYLQSALGA</sequence>
<evidence type="ECO:0000259" key="1">
    <source>
        <dbReference type="Pfam" id="PF19569"/>
    </source>
</evidence>
<protein>
    <recommendedName>
        <fullName evidence="1">START-like domain-containing protein</fullName>
    </recommendedName>
</protein>
<dbReference type="AlphaFoldDB" id="A0A8T4H681"/>
<reference evidence="2" key="1">
    <citation type="submission" date="2021-03" db="EMBL/GenBank/DDBJ databases">
        <authorList>
            <person name="Lu T."/>
            <person name="Wang Q."/>
            <person name="Han X."/>
        </authorList>
    </citation>
    <scope>NUCLEOTIDE SEQUENCE</scope>
    <source>
        <strain evidence="2">WQ 2009</strain>
    </source>
</reference>
<dbReference type="RefSeq" id="WP_353546046.1">
    <property type="nucleotide sequence ID" value="NZ_JAGKSB010000003.1"/>
</dbReference>
<proteinExistence type="predicted"/>
<evidence type="ECO:0000313" key="2">
    <source>
        <dbReference type="EMBL" id="MBP3942562.1"/>
    </source>
</evidence>
<dbReference type="Pfam" id="PF19569">
    <property type="entry name" value="START_2"/>
    <property type="match status" value="1"/>
</dbReference>
<dbReference type="InterPro" id="IPR045736">
    <property type="entry name" value="START_2"/>
</dbReference>
<feature type="domain" description="START-like" evidence="1">
    <location>
        <begin position="1"/>
        <end position="125"/>
    </location>
</feature>
<name>A0A8T4H681_9SPHI</name>
<gene>
    <name evidence="2" type="ORF">J5U18_03105</name>
</gene>
<dbReference type="Proteomes" id="UP000679691">
    <property type="component" value="Unassembled WGS sequence"/>
</dbReference>